<accession>A0AAD1H1W6</accession>
<name>A0AAD1H1W6_MYCXE</name>
<proteinExistence type="predicted"/>
<evidence type="ECO:0000256" key="1">
    <source>
        <dbReference type="SAM" id="MobiDB-lite"/>
    </source>
</evidence>
<dbReference type="RefSeq" id="WP_003920401.1">
    <property type="nucleotide sequence ID" value="NZ_AP022314.1"/>
</dbReference>
<evidence type="ECO:0000313" key="2">
    <source>
        <dbReference type="EMBL" id="BBU22916.1"/>
    </source>
</evidence>
<dbReference type="InterPro" id="IPR009351">
    <property type="entry name" value="AlkZ-like"/>
</dbReference>
<dbReference type="AlphaFoldDB" id="A0AAD1H1W6"/>
<reference evidence="2 3" key="1">
    <citation type="submission" date="2019-12" db="EMBL/GenBank/DDBJ databases">
        <title>Complete genome sequence of Mycolicibacterium xenopi str. JCM15661T.</title>
        <authorList>
            <person name="Yoshida M."/>
            <person name="Fukano H."/>
            <person name="Asakura T."/>
            <person name="Hoshino Y."/>
        </authorList>
    </citation>
    <scope>NUCLEOTIDE SEQUENCE [LARGE SCALE GENOMIC DNA]</scope>
    <source>
        <strain evidence="2 3">JCM 15661T</strain>
    </source>
</reference>
<sequence length="107" mass="10909">MVQLAVSDRVAENERRRLIADEAGAGADGAVLRHLAEEGPASAAELRAALPGLARSSDPAPGKPWGDEVTIAPRVLTVLPARGDIVAGPRRGPDGPPPPAGSPCHQS</sequence>
<gene>
    <name evidence="2" type="ORF">MYXE_27060</name>
</gene>
<feature type="region of interest" description="Disordered" evidence="1">
    <location>
        <begin position="82"/>
        <end position="107"/>
    </location>
</feature>
<dbReference type="Pfam" id="PF06224">
    <property type="entry name" value="AlkZ-like"/>
    <property type="match status" value="1"/>
</dbReference>
<evidence type="ECO:0000313" key="3">
    <source>
        <dbReference type="Proteomes" id="UP000464624"/>
    </source>
</evidence>
<dbReference type="EMBL" id="AP022314">
    <property type="protein sequence ID" value="BBU22916.1"/>
    <property type="molecule type" value="Genomic_DNA"/>
</dbReference>
<protein>
    <submittedName>
        <fullName evidence="2">Uncharacterized protein</fullName>
    </submittedName>
</protein>
<dbReference type="KEGG" id="mxe:MYXE_27060"/>
<dbReference type="Proteomes" id="UP000464624">
    <property type="component" value="Chromosome"/>
</dbReference>
<organism evidence="2 3">
    <name type="scientific">Mycobacterium xenopi</name>
    <dbReference type="NCBI Taxonomy" id="1789"/>
    <lineage>
        <taxon>Bacteria</taxon>
        <taxon>Bacillati</taxon>
        <taxon>Actinomycetota</taxon>
        <taxon>Actinomycetes</taxon>
        <taxon>Mycobacteriales</taxon>
        <taxon>Mycobacteriaceae</taxon>
        <taxon>Mycobacterium</taxon>
    </lineage>
</organism>